<dbReference type="AlphaFoldDB" id="A0A4Q9PGX9"/>
<evidence type="ECO:0008006" key="4">
    <source>
        <dbReference type="Google" id="ProtNLM"/>
    </source>
</evidence>
<evidence type="ECO:0000313" key="3">
    <source>
        <dbReference type="Proteomes" id="UP000292082"/>
    </source>
</evidence>
<dbReference type="EMBL" id="ML145279">
    <property type="protein sequence ID" value="TBU51886.1"/>
    <property type="molecule type" value="Genomic_DNA"/>
</dbReference>
<keyword evidence="1" id="KW-0472">Membrane</keyword>
<keyword evidence="3" id="KW-1185">Reference proteome</keyword>
<proteinExistence type="predicted"/>
<keyword evidence="1" id="KW-1133">Transmembrane helix</keyword>
<accession>A0A4Q9PGX9</accession>
<name>A0A4Q9PGX9_9APHY</name>
<dbReference type="Proteomes" id="UP000292082">
    <property type="component" value="Unassembled WGS sequence"/>
</dbReference>
<evidence type="ECO:0000313" key="2">
    <source>
        <dbReference type="EMBL" id="TBU51886.1"/>
    </source>
</evidence>
<feature type="transmembrane region" description="Helical" evidence="1">
    <location>
        <begin position="58"/>
        <end position="84"/>
    </location>
</feature>
<keyword evidence="1" id="KW-0812">Transmembrane</keyword>
<sequence length="305" mass="34841">MRHYREYVALPANDLLQLHNLVDNEPRRSHTSRGYFILPVTLHPTVQPAARTEQPNRFIAWATVCIAFSTLLSFTITLVDFGLLATSGSPPRTSTIRTVGRRRPNQYMNLDRILAGTNLTIFNPIFNFPSVTLQILNSDSHRRMHEDGKGRPTKFGTVYPDDRHVLVSYETSTIVQFRHLDYRMEQCMLHFQVPQPIQFFDPKANITEGSHVEVWILDAPTELSRYIPGSMEFAPTRKSLLTTFRFSSIAHTQFGMFFCPSGGFTMLELTCTIGTMPCHVDFWQDQRAKPQGGLYITQYASSDQS</sequence>
<gene>
    <name evidence="2" type="ORF">BD310DRAFT_890241</name>
</gene>
<reference evidence="2 3" key="1">
    <citation type="submission" date="2019-01" db="EMBL/GenBank/DDBJ databases">
        <title>Draft genome sequences of three monokaryotic isolates of the white-rot basidiomycete fungus Dichomitus squalens.</title>
        <authorList>
            <consortium name="DOE Joint Genome Institute"/>
            <person name="Lopez S.C."/>
            <person name="Andreopoulos B."/>
            <person name="Pangilinan J."/>
            <person name="Lipzen A."/>
            <person name="Riley R."/>
            <person name="Ahrendt S."/>
            <person name="Ng V."/>
            <person name="Barry K."/>
            <person name="Daum C."/>
            <person name="Grigoriev I.V."/>
            <person name="Hilden K.S."/>
            <person name="Makela M.R."/>
            <person name="de Vries R.P."/>
        </authorList>
    </citation>
    <scope>NUCLEOTIDE SEQUENCE [LARGE SCALE GENOMIC DNA]</scope>
    <source>
        <strain evidence="2 3">CBS 464.89</strain>
    </source>
</reference>
<protein>
    <recommendedName>
        <fullName evidence="4">Ubiquitin 3 binding protein But2 C-terminal domain-containing protein</fullName>
    </recommendedName>
</protein>
<evidence type="ECO:0000256" key="1">
    <source>
        <dbReference type="SAM" id="Phobius"/>
    </source>
</evidence>
<organism evidence="2 3">
    <name type="scientific">Dichomitus squalens</name>
    <dbReference type="NCBI Taxonomy" id="114155"/>
    <lineage>
        <taxon>Eukaryota</taxon>
        <taxon>Fungi</taxon>
        <taxon>Dikarya</taxon>
        <taxon>Basidiomycota</taxon>
        <taxon>Agaricomycotina</taxon>
        <taxon>Agaricomycetes</taxon>
        <taxon>Polyporales</taxon>
        <taxon>Polyporaceae</taxon>
        <taxon>Dichomitus</taxon>
    </lineage>
</organism>